<dbReference type="InterPro" id="IPR000719">
    <property type="entry name" value="Prot_kinase_dom"/>
</dbReference>
<evidence type="ECO:0000256" key="6">
    <source>
        <dbReference type="ARBA" id="ARBA00055111"/>
    </source>
</evidence>
<evidence type="ECO:0000256" key="7">
    <source>
        <dbReference type="PROSITE-ProRule" id="PRU10141"/>
    </source>
</evidence>
<evidence type="ECO:0000256" key="1">
    <source>
        <dbReference type="ARBA" id="ARBA00022527"/>
    </source>
</evidence>
<dbReference type="PANTHER" id="PTHR24055">
    <property type="entry name" value="MITOGEN-ACTIVATED PROTEIN KINASE"/>
    <property type="match status" value="1"/>
</dbReference>
<evidence type="ECO:0000313" key="12">
    <source>
        <dbReference type="Proteomes" id="UP001049176"/>
    </source>
</evidence>
<dbReference type="InterPro" id="IPR008271">
    <property type="entry name" value="Ser/Thr_kinase_AS"/>
</dbReference>
<name>A0A9P7RL82_9AGAR</name>
<dbReference type="EC" id="2.7.11.24" evidence="9"/>
<keyword evidence="1 8" id="KW-0723">Serine/threonine-protein kinase</keyword>
<evidence type="ECO:0000259" key="10">
    <source>
        <dbReference type="PROSITE" id="PS50011"/>
    </source>
</evidence>
<evidence type="ECO:0000256" key="9">
    <source>
        <dbReference type="RuleBase" id="RU361165"/>
    </source>
</evidence>
<dbReference type="CDD" id="cd07849">
    <property type="entry name" value="STKc_ERK1_2_like"/>
    <property type="match status" value="1"/>
</dbReference>
<keyword evidence="12" id="KW-1185">Reference proteome</keyword>
<comment type="activity regulation">
    <text evidence="9">Activated by threonine and tyrosine phosphorylation.</text>
</comment>
<dbReference type="InterPro" id="IPR011009">
    <property type="entry name" value="Kinase-like_dom_sf"/>
</dbReference>
<dbReference type="AlphaFoldDB" id="A0A9P7RL82"/>
<dbReference type="PROSITE" id="PS00108">
    <property type="entry name" value="PROTEIN_KINASE_ST"/>
    <property type="match status" value="1"/>
</dbReference>
<dbReference type="InterPro" id="IPR003527">
    <property type="entry name" value="MAP_kinase_CS"/>
</dbReference>
<keyword evidence="9" id="KW-0460">Magnesium</keyword>
<evidence type="ECO:0000256" key="5">
    <source>
        <dbReference type="ARBA" id="ARBA00022840"/>
    </source>
</evidence>
<keyword evidence="5 7" id="KW-0067">ATP-binding</keyword>
<dbReference type="PROSITE" id="PS01351">
    <property type="entry name" value="MAPK"/>
    <property type="match status" value="1"/>
</dbReference>
<dbReference type="RefSeq" id="XP_043002195.1">
    <property type="nucleotide sequence ID" value="XM_043160239.1"/>
</dbReference>
<comment type="catalytic activity">
    <reaction evidence="9">
        <text>L-threonyl-[protein] + ATP = O-phospho-L-threonyl-[protein] + ADP + H(+)</text>
        <dbReference type="Rhea" id="RHEA:46608"/>
        <dbReference type="Rhea" id="RHEA-COMP:11060"/>
        <dbReference type="Rhea" id="RHEA-COMP:11605"/>
        <dbReference type="ChEBI" id="CHEBI:15378"/>
        <dbReference type="ChEBI" id="CHEBI:30013"/>
        <dbReference type="ChEBI" id="CHEBI:30616"/>
        <dbReference type="ChEBI" id="CHEBI:61977"/>
        <dbReference type="ChEBI" id="CHEBI:456216"/>
        <dbReference type="EC" id="2.7.11.24"/>
    </reaction>
</comment>
<dbReference type="SMART" id="SM00220">
    <property type="entry name" value="S_TKc"/>
    <property type="match status" value="1"/>
</dbReference>
<dbReference type="PROSITE" id="PS50011">
    <property type="entry name" value="PROTEIN_KINASE_DOM"/>
    <property type="match status" value="1"/>
</dbReference>
<dbReference type="FunFam" id="1.10.510.10:FF:000040">
    <property type="entry name" value="Mitogen-activated protein kinase"/>
    <property type="match status" value="1"/>
</dbReference>
<dbReference type="Proteomes" id="UP001049176">
    <property type="component" value="Chromosome 11"/>
</dbReference>
<dbReference type="InterPro" id="IPR050117">
    <property type="entry name" value="MAPK"/>
</dbReference>
<dbReference type="GO" id="GO:0004707">
    <property type="term" value="F:MAP kinase activity"/>
    <property type="evidence" value="ECO:0007669"/>
    <property type="project" value="UniProtKB-EC"/>
</dbReference>
<evidence type="ECO:0000256" key="3">
    <source>
        <dbReference type="ARBA" id="ARBA00022741"/>
    </source>
</evidence>
<dbReference type="InterPro" id="IPR017441">
    <property type="entry name" value="Protein_kinase_ATP_BS"/>
</dbReference>
<dbReference type="PROSITE" id="PS00107">
    <property type="entry name" value="PROTEIN_KINASE_ATP"/>
    <property type="match status" value="1"/>
</dbReference>
<evidence type="ECO:0000256" key="8">
    <source>
        <dbReference type="RuleBase" id="RU000304"/>
    </source>
</evidence>
<accession>A0A9P7RL82</accession>
<gene>
    <name evidence="11" type="ORF">E1B28_003268</name>
</gene>
<feature type="domain" description="Protein kinase" evidence="10">
    <location>
        <begin position="17"/>
        <end position="311"/>
    </location>
</feature>
<sequence length="375" mass="42729">MSAVDERMTSFIVGNNYQPLDVIGEGAYGVVCSAIHVPSQRKVAIKRITPFDHSMFCLRTLREIKLLRHFHHENIISILDILQPPNITQFNEVYLVQELMETDLHRVIRTQELSDDHCQYFIYQTLRALKALHSADVLHRDLKPSNLLLNANCDLKLCDFGLARSATPPPDVADSSSTFMTEYVATRWYRAPEVMLTFKEYTKAIDMWSVGCVLAEMLSGRPLFPGRDYHHQLSIILEVLGTPSLDDFYAITSQRSREYIRALPFRKKKSFATMPGFEGKNPLAIDLMEKCLTFSPKRRIEVGEALKHPYLAPYHDPQDEPTAEPIDPNFFHFDHGDPLGKEALKELIYREITMGSTGGYPGFPLANADSGYMEI</sequence>
<reference evidence="11" key="1">
    <citation type="journal article" date="2021" name="Genome Biol. Evol.">
        <title>The assembled and annotated genome of the fairy-ring fungus Marasmius oreades.</title>
        <authorList>
            <person name="Hiltunen M."/>
            <person name="Ament-Velasquez S.L."/>
            <person name="Johannesson H."/>
        </authorList>
    </citation>
    <scope>NUCLEOTIDE SEQUENCE</scope>
    <source>
        <strain evidence="11">03SP1</strain>
    </source>
</reference>
<keyword evidence="2 9" id="KW-0808">Transferase</keyword>
<dbReference type="Pfam" id="PF00069">
    <property type="entry name" value="Pkinase"/>
    <property type="match status" value="1"/>
</dbReference>
<protein>
    <recommendedName>
        <fullName evidence="9">Mitogen-activated protein kinase</fullName>
        <ecNumber evidence="9">2.7.11.24</ecNumber>
    </recommendedName>
</protein>
<dbReference type="Gene3D" id="3.30.200.20">
    <property type="entry name" value="Phosphorylase Kinase, domain 1"/>
    <property type="match status" value="1"/>
</dbReference>
<evidence type="ECO:0000256" key="4">
    <source>
        <dbReference type="ARBA" id="ARBA00022777"/>
    </source>
</evidence>
<keyword evidence="3 7" id="KW-0547">Nucleotide-binding</keyword>
<dbReference type="GeneID" id="66072344"/>
<dbReference type="EMBL" id="CM032191">
    <property type="protein sequence ID" value="KAG7085724.1"/>
    <property type="molecule type" value="Genomic_DNA"/>
</dbReference>
<organism evidence="11 12">
    <name type="scientific">Marasmius oreades</name>
    <name type="common">fairy-ring Marasmius</name>
    <dbReference type="NCBI Taxonomy" id="181124"/>
    <lineage>
        <taxon>Eukaryota</taxon>
        <taxon>Fungi</taxon>
        <taxon>Dikarya</taxon>
        <taxon>Basidiomycota</taxon>
        <taxon>Agaricomycotina</taxon>
        <taxon>Agaricomycetes</taxon>
        <taxon>Agaricomycetidae</taxon>
        <taxon>Agaricales</taxon>
        <taxon>Marasmiineae</taxon>
        <taxon>Marasmiaceae</taxon>
        <taxon>Marasmius</taxon>
    </lineage>
</organism>
<evidence type="ECO:0000313" key="11">
    <source>
        <dbReference type="EMBL" id="KAG7085724.1"/>
    </source>
</evidence>
<comment type="cofactor">
    <cofactor evidence="9">
        <name>Mg(2+)</name>
        <dbReference type="ChEBI" id="CHEBI:18420"/>
    </cofactor>
</comment>
<evidence type="ECO:0000256" key="2">
    <source>
        <dbReference type="ARBA" id="ARBA00022679"/>
    </source>
</evidence>
<dbReference type="FunFam" id="3.30.200.20:FF:000073">
    <property type="entry name" value="Mitogen-activated protein kinase"/>
    <property type="match status" value="1"/>
</dbReference>
<comment type="function">
    <text evidence="6">Responds to activation by environmental stress by phosphorylating downstream targets.</text>
</comment>
<keyword evidence="4 9" id="KW-0418">Kinase</keyword>
<dbReference type="GO" id="GO:0005524">
    <property type="term" value="F:ATP binding"/>
    <property type="evidence" value="ECO:0007669"/>
    <property type="project" value="UniProtKB-UniRule"/>
</dbReference>
<dbReference type="OrthoDB" id="192887at2759"/>
<comment type="similarity">
    <text evidence="9">Belongs to the protein kinase superfamily. Ser/Thr protein kinase family. MAP kinase subfamily.</text>
</comment>
<dbReference type="SUPFAM" id="SSF56112">
    <property type="entry name" value="Protein kinase-like (PK-like)"/>
    <property type="match status" value="1"/>
</dbReference>
<dbReference type="KEGG" id="more:E1B28_003268"/>
<proteinExistence type="inferred from homology"/>
<dbReference type="Gene3D" id="1.10.510.10">
    <property type="entry name" value="Transferase(Phosphotransferase) domain 1"/>
    <property type="match status" value="1"/>
</dbReference>
<comment type="caution">
    <text evidence="11">The sequence shown here is derived from an EMBL/GenBank/DDBJ whole genome shotgun (WGS) entry which is preliminary data.</text>
</comment>
<feature type="binding site" evidence="7">
    <location>
        <position position="46"/>
    </location>
    <ligand>
        <name>ATP</name>
        <dbReference type="ChEBI" id="CHEBI:30616"/>
    </ligand>
</feature>